<keyword evidence="8 9" id="KW-0472">Membrane</keyword>
<comment type="caution">
    <text evidence="10">The sequence shown here is derived from an EMBL/GenBank/DDBJ whole genome shotgun (WGS) entry which is preliminary data.</text>
</comment>
<dbReference type="EMBL" id="LAZR01019683">
    <property type="protein sequence ID" value="KKL91625.1"/>
    <property type="molecule type" value="Genomic_DNA"/>
</dbReference>
<feature type="transmembrane region" description="Helical" evidence="9">
    <location>
        <begin position="77"/>
        <end position="96"/>
    </location>
</feature>
<evidence type="ECO:0000256" key="7">
    <source>
        <dbReference type="ARBA" id="ARBA00022989"/>
    </source>
</evidence>
<accession>A0A0F9ICS3</accession>
<dbReference type="InterPro" id="IPR004485">
    <property type="entry name" value="Cobalamin_biosynth_CobD/CbiB"/>
</dbReference>
<keyword evidence="5" id="KW-0169">Cobalamin biosynthesis</keyword>
<dbReference type="HAMAP" id="MF_00024">
    <property type="entry name" value="CobD_CbiB"/>
    <property type="match status" value="1"/>
</dbReference>
<dbReference type="Pfam" id="PF03186">
    <property type="entry name" value="CobD_Cbib"/>
    <property type="match status" value="1"/>
</dbReference>
<dbReference type="GO" id="GO:0005886">
    <property type="term" value="C:plasma membrane"/>
    <property type="evidence" value="ECO:0007669"/>
    <property type="project" value="UniProtKB-SubCell"/>
</dbReference>
<dbReference type="GO" id="GO:0009236">
    <property type="term" value="P:cobalamin biosynthetic process"/>
    <property type="evidence" value="ECO:0007669"/>
    <property type="project" value="UniProtKB-UniPathway"/>
</dbReference>
<evidence type="ECO:0000256" key="3">
    <source>
        <dbReference type="ARBA" id="ARBA00006263"/>
    </source>
</evidence>
<proteinExistence type="inferred from homology"/>
<evidence type="ECO:0000256" key="9">
    <source>
        <dbReference type="SAM" id="Phobius"/>
    </source>
</evidence>
<feature type="transmembrane region" description="Helical" evidence="9">
    <location>
        <begin position="286"/>
        <end position="305"/>
    </location>
</feature>
<protein>
    <recommendedName>
        <fullName evidence="11">Cobalamin biosynthesis protein CobD</fullName>
    </recommendedName>
</protein>
<keyword evidence="7 9" id="KW-1133">Transmembrane helix</keyword>
<evidence type="ECO:0000313" key="10">
    <source>
        <dbReference type="EMBL" id="KKL91625.1"/>
    </source>
</evidence>
<feature type="transmembrane region" description="Helical" evidence="9">
    <location>
        <begin position="150"/>
        <end position="171"/>
    </location>
</feature>
<comment type="similarity">
    <text evidence="3">Belongs to the CobD/CbiB family.</text>
</comment>
<feature type="transmembrane region" description="Helical" evidence="9">
    <location>
        <begin position="198"/>
        <end position="220"/>
    </location>
</feature>
<dbReference type="AlphaFoldDB" id="A0A0F9ICS3"/>
<sequence length="309" mass="33783">MTEILFMSLAFDLSIGDNLGAFHPVVIIGKYISLLEKRLFRLKHAKLAGILLVVAVCLTSFFLVLFLLKFLSFNKTIYFLASAFVISTTFALKGLLESGFKIYAALKDNNLLKAKALLSQIVGRDTNYLSQEQVIKATIESLAENTIDGIIAPLFYALIGGAPLAILYRAINTLDSMVGYKNTRYKHFGWAAAKLDDIANFIPARISLVFIWVSSFLCGLKFKESVKTAISDGVKHQSPNAGLSEAAFAGALCIQLGGLAYYEGNPVKLACFGAETNIVDLSHIKASLWLVTITSVSFFILAMLLKVML</sequence>
<dbReference type="PANTHER" id="PTHR34308">
    <property type="entry name" value="COBALAMIN BIOSYNTHESIS PROTEIN CBIB"/>
    <property type="match status" value="1"/>
</dbReference>
<comment type="pathway">
    <text evidence="2">Cofactor biosynthesis; adenosylcobalamin biosynthesis.</text>
</comment>
<name>A0A0F9ICS3_9ZZZZ</name>
<evidence type="ECO:0000256" key="8">
    <source>
        <dbReference type="ARBA" id="ARBA00023136"/>
    </source>
</evidence>
<keyword evidence="4" id="KW-1003">Cell membrane</keyword>
<evidence type="ECO:0000256" key="6">
    <source>
        <dbReference type="ARBA" id="ARBA00022692"/>
    </source>
</evidence>
<evidence type="ECO:0000256" key="2">
    <source>
        <dbReference type="ARBA" id="ARBA00004953"/>
    </source>
</evidence>
<organism evidence="10">
    <name type="scientific">marine sediment metagenome</name>
    <dbReference type="NCBI Taxonomy" id="412755"/>
    <lineage>
        <taxon>unclassified sequences</taxon>
        <taxon>metagenomes</taxon>
        <taxon>ecological metagenomes</taxon>
    </lineage>
</organism>
<evidence type="ECO:0008006" key="11">
    <source>
        <dbReference type="Google" id="ProtNLM"/>
    </source>
</evidence>
<keyword evidence="6 9" id="KW-0812">Transmembrane</keyword>
<dbReference type="GO" id="GO:0048472">
    <property type="term" value="F:threonine-phosphate decarboxylase activity"/>
    <property type="evidence" value="ECO:0007669"/>
    <property type="project" value="InterPro"/>
</dbReference>
<dbReference type="UniPathway" id="UPA00148"/>
<feature type="transmembrane region" description="Helical" evidence="9">
    <location>
        <begin position="47"/>
        <end position="71"/>
    </location>
</feature>
<gene>
    <name evidence="10" type="ORF">LCGC14_1892820</name>
</gene>
<dbReference type="NCBIfam" id="TIGR00380">
    <property type="entry name" value="cobal_cbiB"/>
    <property type="match status" value="1"/>
</dbReference>
<reference evidence="10" key="1">
    <citation type="journal article" date="2015" name="Nature">
        <title>Complex archaea that bridge the gap between prokaryotes and eukaryotes.</title>
        <authorList>
            <person name="Spang A."/>
            <person name="Saw J.H."/>
            <person name="Jorgensen S.L."/>
            <person name="Zaremba-Niedzwiedzka K."/>
            <person name="Martijn J."/>
            <person name="Lind A.E."/>
            <person name="van Eijk R."/>
            <person name="Schleper C."/>
            <person name="Guy L."/>
            <person name="Ettema T.J."/>
        </authorList>
    </citation>
    <scope>NUCLEOTIDE SEQUENCE</scope>
</reference>
<evidence type="ECO:0000256" key="4">
    <source>
        <dbReference type="ARBA" id="ARBA00022475"/>
    </source>
</evidence>
<comment type="subcellular location">
    <subcellularLocation>
        <location evidence="1">Cell membrane</location>
        <topology evidence="1">Multi-pass membrane protein</topology>
    </subcellularLocation>
</comment>
<dbReference type="PANTHER" id="PTHR34308:SF1">
    <property type="entry name" value="COBALAMIN BIOSYNTHESIS PROTEIN CBIB"/>
    <property type="match status" value="1"/>
</dbReference>
<evidence type="ECO:0000256" key="5">
    <source>
        <dbReference type="ARBA" id="ARBA00022573"/>
    </source>
</evidence>
<evidence type="ECO:0000256" key="1">
    <source>
        <dbReference type="ARBA" id="ARBA00004651"/>
    </source>
</evidence>